<gene>
    <name evidence="2" type="ORF">OLX77_05500</name>
</gene>
<dbReference type="PANTHER" id="PTHR46018:SF2">
    <property type="entry name" value="ZINC PHOSPHODIESTERASE ELAC PROTEIN 1"/>
    <property type="match status" value="1"/>
</dbReference>
<organism evidence="2 3">
    <name type="scientific">Thiovibrio frasassiensis</name>
    <dbReference type="NCBI Taxonomy" id="2984131"/>
    <lineage>
        <taxon>Bacteria</taxon>
        <taxon>Pseudomonadati</taxon>
        <taxon>Thermodesulfobacteriota</taxon>
        <taxon>Desulfobulbia</taxon>
        <taxon>Desulfobulbales</taxon>
        <taxon>Thiovibrionaceae</taxon>
        <taxon>Thiovibrio</taxon>
    </lineage>
</organism>
<name>A0A9X4MGQ7_9BACT</name>
<keyword evidence="3" id="KW-1185">Reference proteome</keyword>
<evidence type="ECO:0000259" key="1">
    <source>
        <dbReference type="Pfam" id="PF12706"/>
    </source>
</evidence>
<dbReference type="PANTHER" id="PTHR46018">
    <property type="entry name" value="ZINC PHOSPHODIESTERASE ELAC PROTEIN 1"/>
    <property type="match status" value="1"/>
</dbReference>
<feature type="domain" description="Metallo-beta-lactamase" evidence="1">
    <location>
        <begin position="42"/>
        <end position="184"/>
    </location>
</feature>
<dbReference type="RefSeq" id="WP_307632588.1">
    <property type="nucleotide sequence ID" value="NZ_JAPHEH010000001.1"/>
</dbReference>
<reference evidence="2" key="1">
    <citation type="journal article" date="2022" name="bioRxiv">
        <title>Thiovibrio frasassiensisgen. nov., sp. nov., an autotrophic, elemental sulfur disproportionating bacterium isolated from sulfidic karst sediment, and proposal of Thiovibrionaceae fam. nov.</title>
        <authorList>
            <person name="Aronson H."/>
            <person name="Thomas C."/>
            <person name="Bhattacharyya M."/>
            <person name="Eckstein S."/>
            <person name="Jensen S."/>
            <person name="Barco R."/>
            <person name="Macalady J."/>
            <person name="Amend J."/>
        </authorList>
    </citation>
    <scope>NUCLEOTIDE SEQUENCE</scope>
    <source>
        <strain evidence="2">RS19-109</strain>
    </source>
</reference>
<evidence type="ECO:0000313" key="3">
    <source>
        <dbReference type="Proteomes" id="UP001154240"/>
    </source>
</evidence>
<dbReference type="Gene3D" id="3.60.15.10">
    <property type="entry name" value="Ribonuclease Z/Hydroxyacylglutathione hydrolase-like"/>
    <property type="match status" value="1"/>
</dbReference>
<comment type="caution">
    <text evidence="2">The sequence shown here is derived from an EMBL/GenBank/DDBJ whole genome shotgun (WGS) entry which is preliminary data.</text>
</comment>
<evidence type="ECO:0000313" key="2">
    <source>
        <dbReference type="EMBL" id="MDG4475615.1"/>
    </source>
</evidence>
<proteinExistence type="predicted"/>
<reference evidence="2" key="2">
    <citation type="submission" date="2022-10" db="EMBL/GenBank/DDBJ databases">
        <authorList>
            <person name="Aronson H.S."/>
        </authorList>
    </citation>
    <scope>NUCLEOTIDE SEQUENCE</scope>
    <source>
        <strain evidence="2">RS19-109</strain>
    </source>
</reference>
<dbReference type="Proteomes" id="UP001154240">
    <property type="component" value="Unassembled WGS sequence"/>
</dbReference>
<protein>
    <submittedName>
        <fullName evidence="2">MBL fold metallo-hydrolase</fullName>
    </submittedName>
</protein>
<dbReference type="AlphaFoldDB" id="A0A9X4MGQ7"/>
<accession>A0A9X4MGQ7</accession>
<dbReference type="InterPro" id="IPR036866">
    <property type="entry name" value="RibonucZ/Hydroxyglut_hydro"/>
</dbReference>
<dbReference type="Pfam" id="PF12706">
    <property type="entry name" value="Lactamase_B_2"/>
    <property type="match status" value="1"/>
</dbReference>
<dbReference type="EMBL" id="JAPHEH010000001">
    <property type="protein sequence ID" value="MDG4475615.1"/>
    <property type="molecule type" value="Genomic_DNA"/>
</dbReference>
<dbReference type="SUPFAM" id="SSF56281">
    <property type="entry name" value="Metallo-hydrolase/oxidoreductase"/>
    <property type="match status" value="1"/>
</dbReference>
<sequence length="307" mass="34497">MSIKVKFWGVRGSIPCPGPKTMKYGGNTACIEIRFPEINRLIIIDAGSGLRELGNFMMANDFKNGPINTDIFLTHTHWDHIMGFPFFTPIYVPGSTLRVYGPVSFEGDTLEKVVGGQLTYRYFPVRQAELAAQIEYFDLKEGEIDLGDGITVTAKYLNHPLLCLGYRIAWRGKTVCTAYDTEPFRNVFCTDPEDPSYDEGMASEGELVAQEQNNVLEQFFSGVDLLVHDSQYTQEEYLAKFLGWGHSSFEHAVATAERAGVKALALFHHDPMRSDDQIDSLSKKYCVRAGEGDTEIFFAREGAEREI</sequence>
<dbReference type="GO" id="GO:0042781">
    <property type="term" value="F:3'-tRNA processing endoribonuclease activity"/>
    <property type="evidence" value="ECO:0007669"/>
    <property type="project" value="TreeGrafter"/>
</dbReference>
<dbReference type="InterPro" id="IPR001279">
    <property type="entry name" value="Metallo-B-lactamas"/>
</dbReference>
<dbReference type="CDD" id="cd07715">
    <property type="entry name" value="TaR3-like_MBL-fold"/>
    <property type="match status" value="1"/>
</dbReference>